<protein>
    <submittedName>
        <fullName evidence="1">Uncharacterized protein</fullName>
    </submittedName>
</protein>
<organism evidence="1 2">
    <name type="scientific">Populus trichocarpa</name>
    <name type="common">Western balsam poplar</name>
    <name type="synonym">Populus balsamifera subsp. trichocarpa</name>
    <dbReference type="NCBI Taxonomy" id="3694"/>
    <lineage>
        <taxon>Eukaryota</taxon>
        <taxon>Viridiplantae</taxon>
        <taxon>Streptophyta</taxon>
        <taxon>Embryophyta</taxon>
        <taxon>Tracheophyta</taxon>
        <taxon>Spermatophyta</taxon>
        <taxon>Magnoliopsida</taxon>
        <taxon>eudicotyledons</taxon>
        <taxon>Gunneridae</taxon>
        <taxon>Pentapetalae</taxon>
        <taxon>rosids</taxon>
        <taxon>fabids</taxon>
        <taxon>Malpighiales</taxon>
        <taxon>Salicaceae</taxon>
        <taxon>Saliceae</taxon>
        <taxon>Populus</taxon>
    </lineage>
</organism>
<keyword evidence="2" id="KW-1185">Reference proteome</keyword>
<sequence>MARTKRRKAEPDGPGVLVVDEDPVWKKPVKLEEEEEQLEPQVHEEDIEVKRTRMLELIRAQRAYNAIAEDGSRWVTFSPKHLSSPHKRRYRNDTPSPEPPMKPSGERKLHHSPSPEPDTKSKHSSGLNLPLREKTDLSTPRQQRRRHYSPSPKPELDLSPPRRSKKDVEGSGSPDNSQSSRQRSTQSASSMEQPKTGLITGRDKREEIFKTKKDASLLDDLELDKMLKDRKKRSEPVLADLGDSEKMTESGFIIPQDIPSPSWIERGFDAAPDRYGIKPGRLWDGVDRSNGEFIFELIAHSCTD</sequence>
<evidence type="ECO:0000313" key="2">
    <source>
        <dbReference type="Proteomes" id="UP000006729"/>
    </source>
</evidence>
<comment type="caution">
    <text evidence="1">The sequence shown here is derived from an EMBL/GenBank/DDBJ whole genome shotgun (WGS) entry which is preliminary data.</text>
</comment>
<proteinExistence type="predicted"/>
<reference evidence="1 2" key="1">
    <citation type="journal article" date="2006" name="Science">
        <title>The genome of black cottonwood, Populus trichocarpa (Torr. &amp; Gray).</title>
        <authorList>
            <person name="Tuskan G.A."/>
            <person name="Difazio S."/>
            <person name="Jansson S."/>
            <person name="Bohlmann J."/>
            <person name="Grigoriev I."/>
            <person name="Hellsten U."/>
            <person name="Putnam N."/>
            <person name="Ralph S."/>
            <person name="Rombauts S."/>
            <person name="Salamov A."/>
            <person name="Schein J."/>
            <person name="Sterck L."/>
            <person name="Aerts A."/>
            <person name="Bhalerao R.R."/>
            <person name="Bhalerao R.P."/>
            <person name="Blaudez D."/>
            <person name="Boerjan W."/>
            <person name="Brun A."/>
            <person name="Brunner A."/>
            <person name="Busov V."/>
            <person name="Campbell M."/>
            <person name="Carlson J."/>
            <person name="Chalot M."/>
            <person name="Chapman J."/>
            <person name="Chen G.L."/>
            <person name="Cooper D."/>
            <person name="Coutinho P.M."/>
            <person name="Couturier J."/>
            <person name="Covert S."/>
            <person name="Cronk Q."/>
            <person name="Cunningham R."/>
            <person name="Davis J."/>
            <person name="Degroeve S."/>
            <person name="Dejardin A."/>
            <person name="Depamphilis C."/>
            <person name="Detter J."/>
            <person name="Dirks B."/>
            <person name="Dubchak I."/>
            <person name="Duplessis S."/>
            <person name="Ehlting J."/>
            <person name="Ellis B."/>
            <person name="Gendler K."/>
            <person name="Goodstein D."/>
            <person name="Gribskov M."/>
            <person name="Grimwood J."/>
            <person name="Groover A."/>
            <person name="Gunter L."/>
            <person name="Hamberger B."/>
            <person name="Heinze B."/>
            <person name="Helariutta Y."/>
            <person name="Henrissat B."/>
            <person name="Holligan D."/>
            <person name="Holt R."/>
            <person name="Huang W."/>
            <person name="Islam-Faridi N."/>
            <person name="Jones S."/>
            <person name="Jones-Rhoades M."/>
            <person name="Jorgensen R."/>
            <person name="Joshi C."/>
            <person name="Kangasjarvi J."/>
            <person name="Karlsson J."/>
            <person name="Kelleher C."/>
            <person name="Kirkpatrick R."/>
            <person name="Kirst M."/>
            <person name="Kohler A."/>
            <person name="Kalluri U."/>
            <person name="Larimer F."/>
            <person name="Leebens-Mack J."/>
            <person name="Leple J.C."/>
            <person name="Locascio P."/>
            <person name="Lou Y."/>
            <person name="Lucas S."/>
            <person name="Martin F."/>
            <person name="Montanini B."/>
            <person name="Napoli C."/>
            <person name="Nelson D.R."/>
            <person name="Nelson C."/>
            <person name="Nieminen K."/>
            <person name="Nilsson O."/>
            <person name="Pereda V."/>
            <person name="Peter G."/>
            <person name="Philippe R."/>
            <person name="Pilate G."/>
            <person name="Poliakov A."/>
            <person name="Razumovskaya J."/>
            <person name="Richardson P."/>
            <person name="Rinaldi C."/>
            <person name="Ritland K."/>
            <person name="Rouze P."/>
            <person name="Ryaboy D."/>
            <person name="Schmutz J."/>
            <person name="Schrader J."/>
            <person name="Segerman B."/>
            <person name="Shin H."/>
            <person name="Siddiqui A."/>
            <person name="Sterky F."/>
            <person name="Terry A."/>
            <person name="Tsai C.J."/>
            <person name="Uberbacher E."/>
            <person name="Unneberg P."/>
            <person name="Vahala J."/>
            <person name="Wall K."/>
            <person name="Wessler S."/>
            <person name="Yang G."/>
            <person name="Yin T."/>
            <person name="Douglas C."/>
            <person name="Marra M."/>
            <person name="Sandberg G."/>
            <person name="Van de Peer Y."/>
            <person name="Rokhsar D."/>
        </authorList>
    </citation>
    <scope>NUCLEOTIDE SEQUENCE [LARGE SCALE GENOMIC DNA]</scope>
    <source>
        <strain evidence="2">cv. Nisqually</strain>
    </source>
</reference>
<name>A0ACC0TJ76_POPTR</name>
<dbReference type="EMBL" id="CM009290">
    <property type="protein sequence ID" value="KAI9401632.1"/>
    <property type="molecule type" value="Genomic_DNA"/>
</dbReference>
<gene>
    <name evidence="1" type="ORF">POPTR_001G147100v4</name>
</gene>
<evidence type="ECO:0000313" key="1">
    <source>
        <dbReference type="EMBL" id="KAI9401632.1"/>
    </source>
</evidence>
<accession>A0ACC0TJ76</accession>
<dbReference type="Proteomes" id="UP000006729">
    <property type="component" value="Chromosome 1"/>
</dbReference>